<evidence type="ECO:0000313" key="4">
    <source>
        <dbReference type="Proteomes" id="UP000290189"/>
    </source>
</evidence>
<dbReference type="OrthoDB" id="2367476at2759"/>
<dbReference type="STRING" id="37360.A0A0G4J4J0"/>
<reference evidence="1 3" key="1">
    <citation type="submission" date="2015-02" db="EMBL/GenBank/DDBJ databases">
        <authorList>
            <person name="Chooi Y.-H."/>
        </authorList>
    </citation>
    <scope>NUCLEOTIDE SEQUENCE [LARGE SCALE GENOMIC DNA]</scope>
    <source>
        <strain evidence="1">E3</strain>
    </source>
</reference>
<sequence>MEVDQEEYTITDESTAAAVSEFLQRFVARADVPVPLSARASKCDGFDLLRLSRDQLRVLFNGPGDDPHVQSITQSLHDALHPVTTSSDDDDELAITEQSTPDTVRRYLHRFIRAHDQSLTLNDRPCYGDVLLGITSHSLKILFNKRPSEEFLGSLYHALHPQTVSANTAAASAYPERDVLADDFTTPFVDPHDCLSSIATYIRQCSAAYRAQHRPFMSPYTSCVQSTLNGKSRTFRELARHHFRTVYFCFRKSGSTGYPNRTDMAIGTLLKGYSSEGATPKKFSRVLSYRLGQLVYRAVKHLPDPAQSNNRRDDLQHQAEFPSQSISEVMFSNLPETHLSDDQLKDLRNSSPEIVLVVMDEARQLLTQSISGVDLYRCVRHAALLCDDFLKNNAIRISIFLVFIDTSSQIQNFSPAQHREPSARPSSVFRDACKGPELFQPIVLRGSFDVHFASAATDLKHVDWSRLRISDDWLKTGRAGLSIARRLPEQESLEFLQLKLAGGGNSVSKSDSGAGRLANLALFLSRVAAMVYPSHPFASALVAGFMGTLLDTDLDREQCLISFMPEAMVARAAAHKWHEEDGSTFSDAIIPAVHDSILSGALNKGFIGEVIAQTLFLFACDRACTAAGKRYGSVVDVVDVLVQLLPSASSVRLAEEAVPPQMRGAMIGCGQFVNLAFKPDLRTHVQLAERHCFCALPEEFPGWDLFGPAFLPSESCGAQGGALGGEPQMEAAPSPSDSFGVVGIQVKACSGSAFSKTVKDKMTPSTALNGCFDTELLQELDRKSILIFMNVDNVRPSAEVASLPNGRPILRIEGLGSRCLPDNVRDALRVLLDCRPNYETFLRGKEEEQEALQPSAACDRGPYNEGTIRSAWPFVVPAQRDYGSLPLRALRRIARDCGISGDYSVMTKPTLLDAILRAQQSS</sequence>
<organism evidence="1 3">
    <name type="scientific">Plasmodiophora brassicae</name>
    <name type="common">Clubroot disease agent</name>
    <dbReference type="NCBI Taxonomy" id="37360"/>
    <lineage>
        <taxon>Eukaryota</taxon>
        <taxon>Sar</taxon>
        <taxon>Rhizaria</taxon>
        <taxon>Endomyxa</taxon>
        <taxon>Phytomyxea</taxon>
        <taxon>Plasmodiophorida</taxon>
        <taxon>Plasmodiophoridae</taxon>
        <taxon>Plasmodiophora</taxon>
    </lineage>
</organism>
<protein>
    <submittedName>
        <fullName evidence="1">Uncharacterized protein</fullName>
    </submittedName>
</protein>
<dbReference type="PANTHER" id="PTHR33266">
    <property type="entry name" value="CHROMOSOME 15, WHOLE GENOME SHOTGUN SEQUENCE"/>
    <property type="match status" value="1"/>
</dbReference>
<reference evidence="2 4" key="2">
    <citation type="submission" date="2018-03" db="EMBL/GenBank/DDBJ databases">
        <authorList>
            <person name="Fogelqvist J."/>
        </authorList>
    </citation>
    <scope>NUCLEOTIDE SEQUENCE [LARGE SCALE GENOMIC DNA]</scope>
</reference>
<evidence type="ECO:0000313" key="2">
    <source>
        <dbReference type="EMBL" id="SPQ99914.1"/>
    </source>
</evidence>
<dbReference type="AlphaFoldDB" id="A0A0G4J4J0"/>
<gene>
    <name evidence="1" type="ORF">PBRA_009011</name>
    <name evidence="2" type="ORF">PLBR_LOCUS7129</name>
</gene>
<name>A0A0G4J4J0_PLABS</name>
<proteinExistence type="predicted"/>
<dbReference type="Proteomes" id="UP000290189">
    <property type="component" value="Unassembled WGS sequence"/>
</dbReference>
<accession>A0A0G4J4J0</accession>
<dbReference type="OMA" id="CKEMATR"/>
<keyword evidence="2" id="KW-0496">Mitochondrion</keyword>
<dbReference type="Proteomes" id="UP000039324">
    <property type="component" value="Unassembled WGS sequence"/>
</dbReference>
<dbReference type="EMBL" id="CDSF01000127">
    <property type="protein sequence ID" value="CEP02427.1"/>
    <property type="molecule type" value="Genomic_DNA"/>
</dbReference>
<keyword evidence="3" id="KW-1185">Reference proteome</keyword>
<evidence type="ECO:0000313" key="1">
    <source>
        <dbReference type="EMBL" id="CEP02427.1"/>
    </source>
</evidence>
<dbReference type="EMBL" id="OVEO01000013">
    <property type="protein sequence ID" value="SPQ99914.1"/>
    <property type="molecule type" value="Genomic_DNA"/>
</dbReference>
<geneLocation type="mitochondrion" evidence="2"/>
<dbReference type="PANTHER" id="PTHR33266:SF1">
    <property type="entry name" value="F-BOX DOMAIN-CONTAINING PROTEIN"/>
    <property type="match status" value="1"/>
</dbReference>
<evidence type="ECO:0000313" key="3">
    <source>
        <dbReference type="Proteomes" id="UP000039324"/>
    </source>
</evidence>